<proteinExistence type="predicted"/>
<feature type="domain" description="Peptidase S12 Pab87-related C-terminal" evidence="3">
    <location>
        <begin position="362"/>
        <end position="446"/>
    </location>
</feature>
<dbReference type="InterPro" id="IPR050491">
    <property type="entry name" value="AmpC-like"/>
</dbReference>
<dbReference type="InterPro" id="IPR012338">
    <property type="entry name" value="Beta-lactam/transpept-like"/>
</dbReference>
<feature type="chain" id="PRO_5046400709" evidence="1">
    <location>
        <begin position="24"/>
        <end position="452"/>
    </location>
</feature>
<name>A0ABW3Q3Y1_9BACT</name>
<evidence type="ECO:0000313" key="5">
    <source>
        <dbReference type="Proteomes" id="UP001597116"/>
    </source>
</evidence>
<dbReference type="PANTHER" id="PTHR46825:SF8">
    <property type="entry name" value="BETA-LACTAMASE-RELATED"/>
    <property type="match status" value="1"/>
</dbReference>
<evidence type="ECO:0000313" key="4">
    <source>
        <dbReference type="EMBL" id="MFD1141159.1"/>
    </source>
</evidence>
<evidence type="ECO:0000259" key="3">
    <source>
        <dbReference type="Pfam" id="PF11954"/>
    </source>
</evidence>
<dbReference type="PANTHER" id="PTHR46825">
    <property type="entry name" value="D-ALANYL-D-ALANINE-CARBOXYPEPTIDASE/ENDOPEPTIDASE AMPH"/>
    <property type="match status" value="1"/>
</dbReference>
<dbReference type="Gene3D" id="3.40.710.10">
    <property type="entry name" value="DD-peptidase/beta-lactamase superfamily"/>
    <property type="match status" value="1"/>
</dbReference>
<keyword evidence="1" id="KW-0732">Signal</keyword>
<evidence type="ECO:0000256" key="1">
    <source>
        <dbReference type="SAM" id="SignalP"/>
    </source>
</evidence>
<dbReference type="GO" id="GO:0016787">
    <property type="term" value="F:hydrolase activity"/>
    <property type="evidence" value="ECO:0007669"/>
    <property type="project" value="UniProtKB-KW"/>
</dbReference>
<evidence type="ECO:0000259" key="2">
    <source>
        <dbReference type="Pfam" id="PF00144"/>
    </source>
</evidence>
<keyword evidence="5" id="KW-1185">Reference proteome</keyword>
<keyword evidence="4" id="KW-0378">Hydrolase</keyword>
<dbReference type="Pfam" id="PF00144">
    <property type="entry name" value="Beta-lactamase"/>
    <property type="match status" value="1"/>
</dbReference>
<protein>
    <submittedName>
        <fullName evidence="4">Serine hydrolase</fullName>
    </submittedName>
</protein>
<feature type="signal peptide" evidence="1">
    <location>
        <begin position="1"/>
        <end position="23"/>
    </location>
</feature>
<dbReference type="Proteomes" id="UP001597116">
    <property type="component" value="Unassembled WGS sequence"/>
</dbReference>
<dbReference type="SUPFAM" id="SSF56601">
    <property type="entry name" value="beta-lactamase/transpeptidase-like"/>
    <property type="match status" value="1"/>
</dbReference>
<accession>A0ABW3Q3Y1</accession>
<dbReference type="Pfam" id="PF11954">
    <property type="entry name" value="DUF3471"/>
    <property type="match status" value="1"/>
</dbReference>
<organism evidence="4 5">
    <name type="scientific">Larkinella insperata</name>
    <dbReference type="NCBI Taxonomy" id="332158"/>
    <lineage>
        <taxon>Bacteria</taxon>
        <taxon>Pseudomonadati</taxon>
        <taxon>Bacteroidota</taxon>
        <taxon>Cytophagia</taxon>
        <taxon>Cytophagales</taxon>
        <taxon>Spirosomataceae</taxon>
        <taxon>Larkinella</taxon>
    </lineage>
</organism>
<dbReference type="EMBL" id="JBHTLP010000007">
    <property type="protein sequence ID" value="MFD1141159.1"/>
    <property type="molecule type" value="Genomic_DNA"/>
</dbReference>
<dbReference type="InterPro" id="IPR001466">
    <property type="entry name" value="Beta-lactam-related"/>
</dbReference>
<reference evidence="5" key="1">
    <citation type="journal article" date="2019" name="Int. J. Syst. Evol. Microbiol.">
        <title>The Global Catalogue of Microorganisms (GCM) 10K type strain sequencing project: providing services to taxonomists for standard genome sequencing and annotation.</title>
        <authorList>
            <consortium name="The Broad Institute Genomics Platform"/>
            <consortium name="The Broad Institute Genome Sequencing Center for Infectious Disease"/>
            <person name="Wu L."/>
            <person name="Ma J."/>
        </authorList>
    </citation>
    <scope>NUCLEOTIDE SEQUENCE [LARGE SCALE GENOMIC DNA]</scope>
    <source>
        <strain evidence="5">CCUG 55608</strain>
    </source>
</reference>
<dbReference type="InterPro" id="IPR021860">
    <property type="entry name" value="Peptidase_S12_Pab87-rel_C"/>
</dbReference>
<gene>
    <name evidence="4" type="ORF">ACFQ4C_08570</name>
</gene>
<dbReference type="RefSeq" id="WP_379884208.1">
    <property type="nucleotide sequence ID" value="NZ_JBHTLP010000007.1"/>
</dbReference>
<feature type="domain" description="Beta-lactamase-related" evidence="2">
    <location>
        <begin position="47"/>
        <end position="344"/>
    </location>
</feature>
<comment type="caution">
    <text evidence="4">The sequence shown here is derived from an EMBL/GenBank/DDBJ whole genome shotgun (WGS) entry which is preliminary data.</text>
</comment>
<sequence length="452" mass="50600">MKKNRLGLLWTGCLLFMTNAALVAQSNSDSTRKQIKQMVMSRIDNNVSVGTVVAFLEDGKEEYFVYGLANITDKQPITKKSVFDIGSITKTFTSLLLADLVLKGSMKLDDPVQKFLPDSVKMPAFNGRSITLLDLATHTSGLPRMPSNFKPRNPQNPFADYAAKDLYAFLKTVQLNRPTGTFEYSNLGVGLLGHLLTLVTGKSYELLLQETILKPLKMKESSTFNSSPYLTVGHVDNHPVTHWDMDIFAGAGAIRSNAENMMRYVKAEMGLLPSPLKEAMTFTQQPRHEMERTEQIGLGWLIRTLNQDEIMWHNGATAGYTSFVGFSRKTNKAIIILNNSQQSVDELGMHFFDPSVKITPTPKAIAVPVPTLQRYVGVYEIQPGQEFDVKLEGDQLLIKLGQQSYMKAYAESENKFFSRVVQASVAFFNNEKGEVDRLVLYQNGQEISAKRK</sequence>